<gene>
    <name evidence="2" type="ORF">PIB30_077775</name>
</gene>
<comment type="caution">
    <text evidence="2">The sequence shown here is derived from an EMBL/GenBank/DDBJ whole genome shotgun (WGS) entry which is preliminary data.</text>
</comment>
<feature type="region of interest" description="Disordered" evidence="1">
    <location>
        <begin position="115"/>
        <end position="141"/>
    </location>
</feature>
<organism evidence="2 3">
    <name type="scientific">Stylosanthes scabra</name>
    <dbReference type="NCBI Taxonomy" id="79078"/>
    <lineage>
        <taxon>Eukaryota</taxon>
        <taxon>Viridiplantae</taxon>
        <taxon>Streptophyta</taxon>
        <taxon>Embryophyta</taxon>
        <taxon>Tracheophyta</taxon>
        <taxon>Spermatophyta</taxon>
        <taxon>Magnoliopsida</taxon>
        <taxon>eudicotyledons</taxon>
        <taxon>Gunneridae</taxon>
        <taxon>Pentapetalae</taxon>
        <taxon>rosids</taxon>
        <taxon>fabids</taxon>
        <taxon>Fabales</taxon>
        <taxon>Fabaceae</taxon>
        <taxon>Papilionoideae</taxon>
        <taxon>50 kb inversion clade</taxon>
        <taxon>dalbergioids sensu lato</taxon>
        <taxon>Dalbergieae</taxon>
        <taxon>Pterocarpus clade</taxon>
        <taxon>Stylosanthes</taxon>
    </lineage>
</organism>
<proteinExistence type="predicted"/>
<protein>
    <submittedName>
        <fullName evidence="2">Uncharacterized protein</fullName>
    </submittedName>
</protein>
<dbReference type="EMBL" id="JASCZI010242711">
    <property type="protein sequence ID" value="MED6211874.1"/>
    <property type="molecule type" value="Genomic_DNA"/>
</dbReference>
<reference evidence="2 3" key="1">
    <citation type="journal article" date="2023" name="Plants (Basel)">
        <title>Bridging the Gap: Combining Genomics and Transcriptomics Approaches to Understand Stylosanthes scabra, an Orphan Legume from the Brazilian Caatinga.</title>
        <authorList>
            <person name="Ferreira-Neto J.R.C."/>
            <person name="da Silva M.D."/>
            <person name="Binneck E."/>
            <person name="de Melo N.F."/>
            <person name="da Silva R.H."/>
            <person name="de Melo A.L.T.M."/>
            <person name="Pandolfi V."/>
            <person name="Bustamante F.O."/>
            <person name="Brasileiro-Vidal A.C."/>
            <person name="Benko-Iseppon A.M."/>
        </authorList>
    </citation>
    <scope>NUCLEOTIDE SEQUENCE [LARGE SCALE GENOMIC DNA]</scope>
    <source>
        <tissue evidence="2">Leaves</tissue>
    </source>
</reference>
<evidence type="ECO:0000313" key="2">
    <source>
        <dbReference type="EMBL" id="MED6211874.1"/>
    </source>
</evidence>
<dbReference type="Proteomes" id="UP001341840">
    <property type="component" value="Unassembled WGS sequence"/>
</dbReference>
<name>A0ABU6YRF7_9FABA</name>
<evidence type="ECO:0000313" key="3">
    <source>
        <dbReference type="Proteomes" id="UP001341840"/>
    </source>
</evidence>
<keyword evidence="3" id="KW-1185">Reference proteome</keyword>
<evidence type="ECO:0000256" key="1">
    <source>
        <dbReference type="SAM" id="MobiDB-lite"/>
    </source>
</evidence>
<sequence length="141" mass="14706">MGAATTAELPLSIPSFEWPPSTAKDITTMSSPSIAISDFSLDSSHHRTASPWSCQTLLKEGTPVPPFRFSAASPKTTMTGLKSGGFGGGLYTAFALASKVTGTFDTTIRVASSRSHGKITARSGGGLPMSGKTRRNPLPLF</sequence>
<accession>A0ABU6YRF7</accession>